<dbReference type="CDD" id="cd02440">
    <property type="entry name" value="AdoMet_MTases"/>
    <property type="match status" value="1"/>
</dbReference>
<dbReference type="PANTHER" id="PTHR43861:SF3">
    <property type="entry name" value="PUTATIVE (AFU_ORTHOLOGUE AFUA_2G14390)-RELATED"/>
    <property type="match status" value="1"/>
</dbReference>
<protein>
    <submittedName>
        <fullName evidence="3">Methylase involved in ubiquinone/menaquinone biosynthesis</fullName>
    </submittedName>
</protein>
<keyword evidence="3" id="KW-0830">Ubiquinone</keyword>
<reference evidence="3 4" key="2">
    <citation type="journal article" date="2015" name="J. Bacteriol.">
        <title>Genomic, proteomic, and biochemical analysis of the organohalide respiratory pathway in Desulfitobacterium dehalogenans.</title>
        <authorList>
            <person name="Kruse T."/>
            <person name="van de Pas B.A."/>
            <person name="Atteia A."/>
            <person name="Krab K."/>
            <person name="Hagen W.R."/>
            <person name="Goodwin L."/>
            <person name="Chain P."/>
            <person name="Boeren S."/>
            <person name="Maphosa F."/>
            <person name="Schraa G."/>
            <person name="de Vos W.M."/>
            <person name="van der Oost J."/>
            <person name="Smidt H."/>
            <person name="Stams A.J."/>
        </authorList>
    </citation>
    <scope>NUCLEOTIDE SEQUENCE [LARGE SCALE GENOMIC DNA]</scope>
    <source>
        <strain evidence="4">ATCC 51507 / DSM 9161 / JW/IU-DC1</strain>
    </source>
</reference>
<dbReference type="KEGG" id="ddh:Desde_1493"/>
<dbReference type="OrthoDB" id="9791837at2"/>
<dbReference type="GO" id="GO:0032259">
    <property type="term" value="P:methylation"/>
    <property type="evidence" value="ECO:0007669"/>
    <property type="project" value="UniProtKB-KW"/>
</dbReference>
<keyword evidence="3" id="KW-0489">Methyltransferase</keyword>
<dbReference type="SUPFAM" id="SSF53335">
    <property type="entry name" value="S-adenosyl-L-methionine-dependent methyltransferases"/>
    <property type="match status" value="1"/>
</dbReference>
<dbReference type="PANTHER" id="PTHR43861">
    <property type="entry name" value="TRANS-ACONITATE 2-METHYLTRANSFERASE-RELATED"/>
    <property type="match status" value="1"/>
</dbReference>
<dbReference type="Pfam" id="PF08242">
    <property type="entry name" value="Methyltransf_12"/>
    <property type="match status" value="1"/>
</dbReference>
<dbReference type="HOGENOM" id="CLU_037990_1_2_9"/>
<dbReference type="Gene3D" id="3.40.50.150">
    <property type="entry name" value="Vaccinia Virus protein VP39"/>
    <property type="match status" value="1"/>
</dbReference>
<accession>I4A7H5</accession>
<sequence>MGNTDKFELIANIYDTSERIQIAKVSSNAIREYLVDAKGKNAIDFGCGTGLVGMNLLNDFNSMLFLDTSQNMINQIKQKISGSNIQNAATLCFDFEKDSLPDLHADYIFMAQVLLHINDVELVLSRLYKVLNERGHLLIVDFNKNEKIVPDMVHNGFDQIELADIMTKIGYKDIQSKTFYTGSKIFMGHDASLFILDSQK</sequence>
<dbReference type="GO" id="GO:0008168">
    <property type="term" value="F:methyltransferase activity"/>
    <property type="evidence" value="ECO:0007669"/>
    <property type="project" value="UniProtKB-KW"/>
</dbReference>
<gene>
    <name evidence="3" type="ordered locus">Desde_1493</name>
</gene>
<dbReference type="InterPro" id="IPR029063">
    <property type="entry name" value="SAM-dependent_MTases_sf"/>
</dbReference>
<evidence type="ECO:0000313" key="3">
    <source>
        <dbReference type="EMBL" id="AFL99909.1"/>
    </source>
</evidence>
<dbReference type="RefSeq" id="WP_014793399.1">
    <property type="nucleotide sequence ID" value="NC_018017.1"/>
</dbReference>
<reference evidence="4" key="1">
    <citation type="submission" date="2012-06" db="EMBL/GenBank/DDBJ databases">
        <title>Complete sequence of Desulfitobacterium dehalogenans ATCC 51507.</title>
        <authorList>
            <person name="Lucas S."/>
            <person name="Han J."/>
            <person name="Lapidus A."/>
            <person name="Cheng J.-F."/>
            <person name="Goodwin L."/>
            <person name="Pitluck S."/>
            <person name="Peters L."/>
            <person name="Ovchinnikova G."/>
            <person name="Teshima H."/>
            <person name="Detter J.C."/>
            <person name="Han C."/>
            <person name="Tapia R."/>
            <person name="Land M."/>
            <person name="Hauser L."/>
            <person name="Kyrpides N."/>
            <person name="Ivanova N."/>
            <person name="Pagani I."/>
            <person name="Kruse T."/>
            <person name="de Vos W.M."/>
            <person name="Smidt H."/>
            <person name="Woyke T."/>
        </authorList>
    </citation>
    <scope>NUCLEOTIDE SEQUENCE [LARGE SCALE GENOMIC DNA]</scope>
    <source>
        <strain evidence="4">ATCC 51507 / DSM 9161 / JW/IU-DC1</strain>
    </source>
</reference>
<evidence type="ECO:0000259" key="2">
    <source>
        <dbReference type="Pfam" id="PF08242"/>
    </source>
</evidence>
<evidence type="ECO:0000256" key="1">
    <source>
        <dbReference type="ARBA" id="ARBA00022679"/>
    </source>
</evidence>
<dbReference type="AlphaFoldDB" id="I4A7H5"/>
<dbReference type="eggNOG" id="COG2226">
    <property type="taxonomic scope" value="Bacteria"/>
</dbReference>
<dbReference type="EMBL" id="CP003348">
    <property type="protein sequence ID" value="AFL99909.1"/>
    <property type="molecule type" value="Genomic_DNA"/>
</dbReference>
<organism evidence="3 4">
    <name type="scientific">Desulfitobacterium dehalogenans (strain ATCC 51507 / DSM 9161 / JW/IU-DC1)</name>
    <dbReference type="NCBI Taxonomy" id="756499"/>
    <lineage>
        <taxon>Bacteria</taxon>
        <taxon>Bacillati</taxon>
        <taxon>Bacillota</taxon>
        <taxon>Clostridia</taxon>
        <taxon>Eubacteriales</taxon>
        <taxon>Desulfitobacteriaceae</taxon>
        <taxon>Desulfitobacterium</taxon>
    </lineage>
</organism>
<dbReference type="Proteomes" id="UP000006053">
    <property type="component" value="Chromosome"/>
</dbReference>
<evidence type="ECO:0000313" key="4">
    <source>
        <dbReference type="Proteomes" id="UP000006053"/>
    </source>
</evidence>
<keyword evidence="4" id="KW-1185">Reference proteome</keyword>
<proteinExistence type="predicted"/>
<keyword evidence="1" id="KW-0808">Transferase</keyword>
<name>I4A7H5_DESDJ</name>
<dbReference type="STRING" id="756499.Desde_1493"/>
<feature type="domain" description="Methyltransferase type 12" evidence="2">
    <location>
        <begin position="43"/>
        <end position="137"/>
    </location>
</feature>
<dbReference type="InterPro" id="IPR013217">
    <property type="entry name" value="Methyltransf_12"/>
</dbReference>